<evidence type="ECO:0008006" key="3">
    <source>
        <dbReference type="Google" id="ProtNLM"/>
    </source>
</evidence>
<name>A0A5C6DRS8_9BACT</name>
<evidence type="ECO:0000313" key="1">
    <source>
        <dbReference type="EMBL" id="TWU38567.1"/>
    </source>
</evidence>
<gene>
    <name evidence="1" type="ORF">Poly41_30440</name>
</gene>
<sequence>MRNRGMPLFQSPVNLKANRHSRMKTLEANMRTNKLSLSLGVSLLCLTALSTAADAETPALPDALMCIPGELLFSESFDPETTSDRWFFKAEFALRDGALLRTDVDPTETKRVFLKNPSFHNTVIQFDFKLSGQTTDLRLVTGSGGHYNSVTQIHPNHFQVNTPVDRDAGLVPAQLGECVRGPRPDQWQTMTVEYWGDEIVAHLSNSEFVLGKHPIIDRTRQYFAFQFDLPGASIDNVRVWAASGQREDWNETRKKLAKAQANRDPVSRDPAERYKLAYMNLKSRLTLEDQAYRDLVARHENLQADLHADYAEAFVTHKQLGKLIAKKKQHIKETDPDFKIMETRVHKASRAEDDYILSQKPELARLKEDGVNRNRFPSELGLVRAKLEAAGDKQLATLIAETARLQAALEARFPEAFESVDAAVEKRNAKRKSLNSDPEFQARNRAVVDAGKAIKDYEHQAPPNLDQLEAASKVYIDSLKSSDAN</sequence>
<proteinExistence type="predicted"/>
<organism evidence="1 2">
    <name type="scientific">Novipirellula artificiosorum</name>
    <dbReference type="NCBI Taxonomy" id="2528016"/>
    <lineage>
        <taxon>Bacteria</taxon>
        <taxon>Pseudomonadati</taxon>
        <taxon>Planctomycetota</taxon>
        <taxon>Planctomycetia</taxon>
        <taxon>Pirellulales</taxon>
        <taxon>Pirellulaceae</taxon>
        <taxon>Novipirellula</taxon>
    </lineage>
</organism>
<reference evidence="1 2" key="1">
    <citation type="submission" date="2019-02" db="EMBL/GenBank/DDBJ databases">
        <title>Deep-cultivation of Planctomycetes and their phenomic and genomic characterization uncovers novel biology.</title>
        <authorList>
            <person name="Wiegand S."/>
            <person name="Jogler M."/>
            <person name="Boedeker C."/>
            <person name="Pinto D."/>
            <person name="Vollmers J."/>
            <person name="Rivas-Marin E."/>
            <person name="Kohn T."/>
            <person name="Peeters S.H."/>
            <person name="Heuer A."/>
            <person name="Rast P."/>
            <person name="Oberbeckmann S."/>
            <person name="Bunk B."/>
            <person name="Jeske O."/>
            <person name="Meyerdierks A."/>
            <person name="Storesund J.E."/>
            <person name="Kallscheuer N."/>
            <person name="Luecker S."/>
            <person name="Lage O.M."/>
            <person name="Pohl T."/>
            <person name="Merkel B.J."/>
            <person name="Hornburger P."/>
            <person name="Mueller R.-W."/>
            <person name="Bruemmer F."/>
            <person name="Labrenz M."/>
            <person name="Spormann A.M."/>
            <person name="Op Den Camp H."/>
            <person name="Overmann J."/>
            <person name="Amann R."/>
            <person name="Jetten M.S.M."/>
            <person name="Mascher T."/>
            <person name="Medema M.H."/>
            <person name="Devos D.P."/>
            <person name="Kaster A.-K."/>
            <person name="Ovreas L."/>
            <person name="Rohde M."/>
            <person name="Galperin M.Y."/>
            <person name="Jogler C."/>
        </authorList>
    </citation>
    <scope>NUCLEOTIDE SEQUENCE [LARGE SCALE GENOMIC DNA]</scope>
    <source>
        <strain evidence="1 2">Poly41</strain>
    </source>
</reference>
<dbReference type="AlphaFoldDB" id="A0A5C6DRS8"/>
<accession>A0A5C6DRS8</accession>
<dbReference type="Proteomes" id="UP000319143">
    <property type="component" value="Unassembled WGS sequence"/>
</dbReference>
<dbReference type="EMBL" id="SJPV01000004">
    <property type="protein sequence ID" value="TWU38567.1"/>
    <property type="molecule type" value="Genomic_DNA"/>
</dbReference>
<keyword evidence="2" id="KW-1185">Reference proteome</keyword>
<comment type="caution">
    <text evidence="1">The sequence shown here is derived from an EMBL/GenBank/DDBJ whole genome shotgun (WGS) entry which is preliminary data.</text>
</comment>
<protein>
    <recommendedName>
        <fullName evidence="3">3-keto-disaccharide hydrolase domain-containing protein</fullName>
    </recommendedName>
</protein>
<evidence type="ECO:0000313" key="2">
    <source>
        <dbReference type="Proteomes" id="UP000319143"/>
    </source>
</evidence>